<accession>A0A7R8CIK9</accession>
<dbReference type="Proteomes" id="UP000675881">
    <property type="component" value="Chromosome 10"/>
</dbReference>
<sequence>MHLEHLKAKMIVQYCSLLTKLETKGKEHMAIVPISKKGWCCQGGNVNDLILFTTSQKVQEVPRRSLEGLLDRKSFVNASKEKKCSKIVIINHAFHQLLPWILLLH</sequence>
<name>A0A7R8CIK9_LEPSM</name>
<evidence type="ECO:0000313" key="2">
    <source>
        <dbReference type="Proteomes" id="UP000675881"/>
    </source>
</evidence>
<dbReference type="EMBL" id="HG994589">
    <property type="protein sequence ID" value="CAF2796407.1"/>
    <property type="molecule type" value="Genomic_DNA"/>
</dbReference>
<keyword evidence="2" id="KW-1185">Reference proteome</keyword>
<organism evidence="1 2">
    <name type="scientific">Lepeophtheirus salmonis</name>
    <name type="common">Salmon louse</name>
    <name type="synonym">Caligus salmonis</name>
    <dbReference type="NCBI Taxonomy" id="72036"/>
    <lineage>
        <taxon>Eukaryota</taxon>
        <taxon>Metazoa</taxon>
        <taxon>Ecdysozoa</taxon>
        <taxon>Arthropoda</taxon>
        <taxon>Crustacea</taxon>
        <taxon>Multicrustacea</taxon>
        <taxon>Hexanauplia</taxon>
        <taxon>Copepoda</taxon>
        <taxon>Siphonostomatoida</taxon>
        <taxon>Caligidae</taxon>
        <taxon>Lepeophtheirus</taxon>
    </lineage>
</organism>
<evidence type="ECO:0000313" key="1">
    <source>
        <dbReference type="EMBL" id="CAF2796407.1"/>
    </source>
</evidence>
<dbReference type="AlphaFoldDB" id="A0A7R8CIK9"/>
<reference evidence="1" key="1">
    <citation type="submission" date="2021-02" db="EMBL/GenBank/DDBJ databases">
        <authorList>
            <person name="Bekaert M."/>
        </authorList>
    </citation>
    <scope>NUCLEOTIDE SEQUENCE</scope>
    <source>
        <strain evidence="1">IoA-00</strain>
    </source>
</reference>
<proteinExistence type="predicted"/>
<protein>
    <submittedName>
        <fullName evidence="1">(salmon louse) hypothetical protein</fullName>
    </submittedName>
</protein>
<gene>
    <name evidence="1" type="ORF">LSAA_2469</name>
</gene>